<feature type="domain" description="AAA+ ATPase" evidence="1">
    <location>
        <begin position="428"/>
        <end position="560"/>
    </location>
</feature>
<dbReference type="Proteomes" id="UP000839052">
    <property type="component" value="Chromosome"/>
</dbReference>
<dbReference type="Gene3D" id="3.40.50.300">
    <property type="entry name" value="P-loop containing nucleotide triphosphate hydrolases"/>
    <property type="match status" value="1"/>
</dbReference>
<dbReference type="InterPro" id="IPR054472">
    <property type="entry name" value="WHD"/>
</dbReference>
<dbReference type="PANTHER" id="PTHR46411">
    <property type="entry name" value="FAMILY ATPASE, PUTATIVE-RELATED"/>
    <property type="match status" value="1"/>
</dbReference>
<evidence type="ECO:0000313" key="3">
    <source>
        <dbReference type="Proteomes" id="UP000839052"/>
    </source>
</evidence>
<dbReference type="CDD" id="cd19481">
    <property type="entry name" value="RecA-like_protease"/>
    <property type="match status" value="1"/>
</dbReference>
<accession>A0ABN8AKV0</accession>
<keyword evidence="3" id="KW-1185">Reference proteome</keyword>
<protein>
    <submittedName>
        <fullName evidence="2">ATPase</fullName>
    </submittedName>
</protein>
<dbReference type="SMART" id="SM00382">
    <property type="entry name" value="AAA"/>
    <property type="match status" value="1"/>
</dbReference>
<organism evidence="2 3">
    <name type="scientific">Candidatus Nitrotoga arctica</name>
    <dbReference type="NCBI Taxonomy" id="453162"/>
    <lineage>
        <taxon>Bacteria</taxon>
        <taxon>Pseudomonadati</taxon>
        <taxon>Pseudomonadota</taxon>
        <taxon>Betaproteobacteria</taxon>
        <taxon>Nitrosomonadales</taxon>
        <taxon>Gallionellaceae</taxon>
        <taxon>Candidatus Nitrotoga</taxon>
    </lineage>
</organism>
<evidence type="ECO:0000259" key="1">
    <source>
        <dbReference type="SMART" id="SM00382"/>
    </source>
</evidence>
<dbReference type="SUPFAM" id="SSF52540">
    <property type="entry name" value="P-loop containing nucleoside triphosphate hydrolases"/>
    <property type="match status" value="1"/>
</dbReference>
<dbReference type="InterPro" id="IPR003593">
    <property type="entry name" value="AAA+_ATPase"/>
</dbReference>
<sequence>MSASDPRHEWTDANQRLMGAELARIKARLGGEDQGSAMATAAEIRAALSAQSAIDRLVECFGLSPFERDILLLCAGVEMDSNFSLLCATAQSNPQRSYATFSLALATLEEPHWSALSSIRPLRRWRLIEVTEETSLANARLRIDERVLHFLAGINYLDTRLEPLLQNSGVAATMADVQSETAQAILEALHERNAPIPVLQLLGDDRDGQTDIAAGVAAELFGMQLHILHAEDIPAGVHERNAFAVLWQRESALLSSALLIECRDQANAAAVTWLAENLNGLLFISSHNPLELQRNTLRFTVNKPGATDQKRLWQQALGSAAQKLNGSLEGVASQYRLSAQTILSTGAEISSAISASDKPDELLWRACRTLGRRQLDDLAQRVEPVSRWEDLILPEHQKVILSQIVSHVRNRLKVCDEWGFAGKSARGMGLSTLFAGESGTGKTMTAEVLANELHLDLYRIDLSSVVSKYIGETEKNLRKVFDAAEDSGVILLFDEADALFGKRSEVKDSHDRYANIEVSYLLQRMEAYTGLAVLTTNLKTSLDTAFQRRLRFVVQFTFPDTEQREGIWRSVFPDATPTQGLDYRKLAQLQVAGGNIRNIALNAAFLAADSGEAVGMVHLLQAAHGEGSKRERPLTDAETRGWV</sequence>
<reference evidence="2 3" key="1">
    <citation type="submission" date="2021-10" db="EMBL/GenBank/DDBJ databases">
        <authorList>
            <person name="Koch H."/>
        </authorList>
    </citation>
    <scope>NUCLEOTIDE SEQUENCE [LARGE SCALE GENOMIC DNA]</scope>
    <source>
        <strain evidence="2">6680</strain>
    </source>
</reference>
<name>A0ABN8AKV0_9PROT</name>
<gene>
    <name evidence="2" type="ORF">NTG6680_0589</name>
</gene>
<dbReference type="PANTHER" id="PTHR46411:SF3">
    <property type="entry name" value="AAA+ ATPASE DOMAIN-CONTAINING PROTEIN"/>
    <property type="match status" value="1"/>
</dbReference>
<dbReference type="RefSeq" id="WP_239795887.1">
    <property type="nucleotide sequence ID" value="NZ_OU912926.1"/>
</dbReference>
<dbReference type="Pfam" id="PF22977">
    <property type="entry name" value="WHD"/>
    <property type="match status" value="1"/>
</dbReference>
<proteinExistence type="predicted"/>
<dbReference type="EMBL" id="OU912926">
    <property type="protein sequence ID" value="CAG9931842.1"/>
    <property type="molecule type" value="Genomic_DNA"/>
</dbReference>
<dbReference type="Pfam" id="PF00004">
    <property type="entry name" value="AAA"/>
    <property type="match status" value="1"/>
</dbReference>
<dbReference type="InterPro" id="IPR003959">
    <property type="entry name" value="ATPase_AAA_core"/>
</dbReference>
<dbReference type="InterPro" id="IPR027417">
    <property type="entry name" value="P-loop_NTPase"/>
</dbReference>
<evidence type="ECO:0000313" key="2">
    <source>
        <dbReference type="EMBL" id="CAG9931842.1"/>
    </source>
</evidence>